<sequence>MNTDSQCETPEQDSFMSLISEPTAGTLDGDISFDMQNGVYSMPISATDAPEQSFPAGFLSEPGVVDMEGCDASQLVQGDADARSSDVAVSRSDYNRALFDARMAAMGDVELKMPWESGIMKQIFDSDDESLFPRVVPPLPPACLLPVSATSADMAEQAATEMPSAKMLDLMKLAEKQGHAQGEPVVAVTQPAFGPAEIAGSDDGYDQPTPLNTEHMSPAPTNGDDEDSDSIPSTDGSSSDSSDEEDQAVSNVDIPGQEEQKRLRELMREKGKSVGQFSCPIPALPRPDPAMADGSNLAPDLRKRIEIMADHIARNGSDFEATVKQKNVNNPQFAFLYNGEGSEYYQQVLAKQRGTTTAKPPVPTPPPPQAPASLSNLLRGQVNESVATGNAGGSLANLLRIGQVNPQTQPQPLRPVPPVPPNPMPIPVPPQNMYLGQRPLGQLGQLGQPGQLGQLGARQGQVPMPNLRQADVRSSGFQAAPMRIGVPPGPQTPETVPVGILSNMLGAASKNIRYKPLDPAVTPQTLPFEVPTAHMLAKVEEFYDELRDEERDSSSTSSSRSRSRGRDTKDYSGRSGCIGFSIAPPPMS</sequence>
<dbReference type="EMBL" id="CAMXCT010002698">
    <property type="protein sequence ID" value="CAI3999916.1"/>
    <property type="molecule type" value="Genomic_DNA"/>
</dbReference>
<feature type="domain" description="SURP motif" evidence="2">
    <location>
        <begin position="304"/>
        <end position="346"/>
    </location>
</feature>
<comment type="caution">
    <text evidence="3">The sequence shown here is derived from an EMBL/GenBank/DDBJ whole genome shotgun (WGS) entry which is preliminary data.</text>
</comment>
<reference evidence="4 5" key="2">
    <citation type="submission" date="2024-05" db="EMBL/GenBank/DDBJ databases">
        <authorList>
            <person name="Chen Y."/>
            <person name="Shah S."/>
            <person name="Dougan E. K."/>
            <person name="Thang M."/>
            <person name="Chan C."/>
        </authorList>
    </citation>
    <scope>NUCLEOTIDE SEQUENCE [LARGE SCALE GENOMIC DNA]</scope>
</reference>
<reference evidence="3" key="1">
    <citation type="submission" date="2022-10" db="EMBL/GenBank/DDBJ databases">
        <authorList>
            <person name="Chen Y."/>
            <person name="Dougan E. K."/>
            <person name="Chan C."/>
            <person name="Rhodes N."/>
            <person name="Thang M."/>
        </authorList>
    </citation>
    <scope>NUCLEOTIDE SEQUENCE</scope>
</reference>
<dbReference type="SMART" id="SM00648">
    <property type="entry name" value="SWAP"/>
    <property type="match status" value="1"/>
</dbReference>
<evidence type="ECO:0000313" key="5">
    <source>
        <dbReference type="Proteomes" id="UP001152797"/>
    </source>
</evidence>
<dbReference type="PANTHER" id="PTHR12323:SF0">
    <property type="entry name" value="CALCIUM HOMEOSTASIS ENDOPLASMIC RETICULUM PROTEIN"/>
    <property type="match status" value="1"/>
</dbReference>
<accession>A0A9P1CZ05</accession>
<dbReference type="SUPFAM" id="SSF109905">
    <property type="entry name" value="Surp module (SWAP domain)"/>
    <property type="match status" value="1"/>
</dbReference>
<feature type="compositionally biased region" description="Low complexity" evidence="1">
    <location>
        <begin position="230"/>
        <end position="240"/>
    </location>
</feature>
<evidence type="ECO:0000259" key="2">
    <source>
        <dbReference type="PROSITE" id="PS50128"/>
    </source>
</evidence>
<proteinExistence type="predicted"/>
<feature type="compositionally biased region" description="Pro residues" evidence="1">
    <location>
        <begin position="360"/>
        <end position="370"/>
    </location>
</feature>
<dbReference type="Pfam" id="PF01805">
    <property type="entry name" value="Surp"/>
    <property type="match status" value="1"/>
</dbReference>
<dbReference type="Proteomes" id="UP001152797">
    <property type="component" value="Unassembled WGS sequence"/>
</dbReference>
<organism evidence="3">
    <name type="scientific">Cladocopium goreaui</name>
    <dbReference type="NCBI Taxonomy" id="2562237"/>
    <lineage>
        <taxon>Eukaryota</taxon>
        <taxon>Sar</taxon>
        <taxon>Alveolata</taxon>
        <taxon>Dinophyceae</taxon>
        <taxon>Suessiales</taxon>
        <taxon>Symbiodiniaceae</taxon>
        <taxon>Cladocopium</taxon>
    </lineage>
</organism>
<dbReference type="PROSITE" id="PS50128">
    <property type="entry name" value="SURP"/>
    <property type="match status" value="1"/>
</dbReference>
<dbReference type="EMBL" id="CAMXCT020002698">
    <property type="protein sequence ID" value="CAL1153291.1"/>
    <property type="molecule type" value="Genomic_DNA"/>
</dbReference>
<evidence type="ECO:0000313" key="4">
    <source>
        <dbReference type="EMBL" id="CAL4787228.1"/>
    </source>
</evidence>
<dbReference type="GO" id="GO:0048471">
    <property type="term" value="C:perinuclear region of cytoplasm"/>
    <property type="evidence" value="ECO:0007669"/>
    <property type="project" value="TreeGrafter"/>
</dbReference>
<feature type="region of interest" description="Disordered" evidence="1">
    <location>
        <begin position="353"/>
        <end position="372"/>
    </location>
</feature>
<feature type="compositionally biased region" description="Basic and acidic residues" evidence="1">
    <location>
        <begin position="258"/>
        <end position="272"/>
    </location>
</feature>
<feature type="region of interest" description="Disordered" evidence="1">
    <location>
        <begin position="544"/>
        <end position="588"/>
    </location>
</feature>
<evidence type="ECO:0000256" key="1">
    <source>
        <dbReference type="SAM" id="MobiDB-lite"/>
    </source>
</evidence>
<dbReference type="EMBL" id="CAMXCT030002698">
    <property type="protein sequence ID" value="CAL4787228.1"/>
    <property type="molecule type" value="Genomic_DNA"/>
</dbReference>
<feature type="compositionally biased region" description="Basic and acidic residues" evidence="1">
    <location>
        <begin position="544"/>
        <end position="553"/>
    </location>
</feature>
<dbReference type="InterPro" id="IPR000061">
    <property type="entry name" value="Surp"/>
</dbReference>
<name>A0A9P1CZ05_9DINO</name>
<dbReference type="PANTHER" id="PTHR12323">
    <property type="entry name" value="SR-RELATED CTD ASSOCIATED FACTOR 6"/>
    <property type="match status" value="1"/>
</dbReference>
<gene>
    <name evidence="3" type="ORF">C1SCF055_LOCUS26073</name>
</gene>
<dbReference type="AlphaFoldDB" id="A0A9P1CZ05"/>
<dbReference type="GO" id="GO:0006874">
    <property type="term" value="P:intracellular calcium ion homeostasis"/>
    <property type="evidence" value="ECO:0007669"/>
    <property type="project" value="TreeGrafter"/>
</dbReference>
<dbReference type="GO" id="GO:0003723">
    <property type="term" value="F:RNA binding"/>
    <property type="evidence" value="ECO:0007669"/>
    <property type="project" value="InterPro"/>
</dbReference>
<protein>
    <submittedName>
        <fullName evidence="4">Calcium homeostasis endoplasmic reticulum protein (ERPROT 213-21) (SR-related CTD-associated factor 6)</fullName>
    </submittedName>
</protein>
<feature type="region of interest" description="Disordered" evidence="1">
    <location>
        <begin position="195"/>
        <end position="292"/>
    </location>
</feature>
<dbReference type="GO" id="GO:0006396">
    <property type="term" value="P:RNA processing"/>
    <property type="evidence" value="ECO:0007669"/>
    <property type="project" value="InterPro"/>
</dbReference>
<keyword evidence="5" id="KW-1185">Reference proteome</keyword>
<dbReference type="OrthoDB" id="21470at2759"/>
<dbReference type="Gene3D" id="1.10.10.790">
    <property type="entry name" value="Surp module"/>
    <property type="match status" value="1"/>
</dbReference>
<evidence type="ECO:0000313" key="3">
    <source>
        <dbReference type="EMBL" id="CAI3999916.1"/>
    </source>
</evidence>
<dbReference type="InterPro" id="IPR035967">
    <property type="entry name" value="SWAP/Surp_sf"/>
</dbReference>